<keyword evidence="2" id="KW-0804">Transcription</keyword>
<dbReference type="SMART" id="SM00906">
    <property type="entry name" value="Fungal_trans"/>
    <property type="match status" value="1"/>
</dbReference>
<evidence type="ECO:0000313" key="7">
    <source>
        <dbReference type="Proteomes" id="UP001143548"/>
    </source>
</evidence>
<keyword evidence="1" id="KW-0805">Transcription regulation</keyword>
<sequence length="738" mass="83288">MAIFQDFGKECNYPSPNFSIRRKEKSSAAAPSNERRKRLEERLARIETILGRATGTFGKDHVNSTANLCQTPPTWRQPAEADKPGRRSRVADDSVYQVTSLTHPNDDHTRELPTVERPARHAGYHPEPQETNGSLPPLAVTETACSSTEAYPGWEYHGPISFLSICSRPGIDWVSERTREPRFGEIAGSLALGINRKLKLQRNLNQGSVPEPEPDTAWRYSKDQAYFENSFDTMFGVISRPDFEARLRYHLERNGRPDDDPAWYALRNTVYAFGCRVELSKASCATTLVEVEERAWQFFQKALSVHTELLYLPTGLMAVQALTAMSYFAEGIGSPSLEYMLCSCAMRLAQSKGLHRGAARDWNLPEPEQQHRNRIFWAIYLLEKHISYRSGRSSVIDDEDITCQLPTTTPPTFTDDLGCFKYMVKHAQISSRITKRLATGSVFRQTPTQILQAVHELDLELQEWRDSLPSYFHPDKPITHDELPRSIHSYHALYLRYAYFGSVMAIHSIFTLPWNNSLFDESLPVLQEQISLSSYIVVSAARSILLTIPCAQIDASTPTWLVLYFPLLSVINLFIYILKYPSLPTTQSDIALIEVAVGHFSRLEYASADLARPFAREITRLARSVATAAEEGKELLPSMSGREEDDSSQNTRINPWYKDTPDSLQPPNNLLRDSNPPHLAISSERQMLALNAAQVGSEDMANFHSDDWITPLFPPPVSNLPALSHLNSDNTGSIFDFV</sequence>
<name>A0A9W6DU18_9EURO</name>
<comment type="caution">
    <text evidence="6">The sequence shown here is derived from an EMBL/GenBank/DDBJ whole genome shotgun (WGS) entry which is preliminary data.</text>
</comment>
<evidence type="ECO:0000256" key="2">
    <source>
        <dbReference type="ARBA" id="ARBA00023163"/>
    </source>
</evidence>
<dbReference type="Proteomes" id="UP001143548">
    <property type="component" value="Unassembled WGS sequence"/>
</dbReference>
<dbReference type="InterPro" id="IPR050987">
    <property type="entry name" value="AtrR-like"/>
</dbReference>
<keyword evidence="3" id="KW-0539">Nucleus</keyword>
<feature type="region of interest" description="Disordered" evidence="4">
    <location>
        <begin position="632"/>
        <end position="667"/>
    </location>
</feature>
<feature type="compositionally biased region" description="Basic and acidic residues" evidence="4">
    <location>
        <begin position="79"/>
        <end position="91"/>
    </location>
</feature>
<dbReference type="GO" id="GO:0008270">
    <property type="term" value="F:zinc ion binding"/>
    <property type="evidence" value="ECO:0007669"/>
    <property type="project" value="InterPro"/>
</dbReference>
<protein>
    <recommendedName>
        <fullName evidence="5">Xylanolytic transcriptional activator regulatory domain-containing protein</fullName>
    </recommendedName>
</protein>
<feature type="region of interest" description="Disordered" evidence="4">
    <location>
        <begin position="16"/>
        <end position="37"/>
    </location>
</feature>
<dbReference type="GO" id="GO:0003677">
    <property type="term" value="F:DNA binding"/>
    <property type="evidence" value="ECO:0007669"/>
    <property type="project" value="InterPro"/>
</dbReference>
<dbReference type="CDD" id="cd12148">
    <property type="entry name" value="fungal_TF_MHR"/>
    <property type="match status" value="1"/>
</dbReference>
<dbReference type="Pfam" id="PF04082">
    <property type="entry name" value="Fungal_trans"/>
    <property type="match status" value="1"/>
</dbReference>
<evidence type="ECO:0000256" key="3">
    <source>
        <dbReference type="ARBA" id="ARBA00023242"/>
    </source>
</evidence>
<dbReference type="AlphaFoldDB" id="A0A9W6DU18"/>
<proteinExistence type="predicted"/>
<dbReference type="GO" id="GO:0003700">
    <property type="term" value="F:DNA-binding transcription factor activity"/>
    <property type="evidence" value="ECO:0007669"/>
    <property type="project" value="InterPro"/>
</dbReference>
<feature type="compositionally biased region" description="Polar residues" evidence="4">
    <location>
        <begin position="63"/>
        <end position="74"/>
    </location>
</feature>
<gene>
    <name evidence="6" type="ORF">AbraCBS73388_005471</name>
</gene>
<evidence type="ECO:0000259" key="5">
    <source>
        <dbReference type="SMART" id="SM00906"/>
    </source>
</evidence>
<dbReference type="InterPro" id="IPR007219">
    <property type="entry name" value="XnlR_reg_dom"/>
</dbReference>
<evidence type="ECO:0000256" key="4">
    <source>
        <dbReference type="SAM" id="MobiDB-lite"/>
    </source>
</evidence>
<evidence type="ECO:0000313" key="6">
    <source>
        <dbReference type="EMBL" id="GKZ27740.1"/>
    </source>
</evidence>
<dbReference type="GO" id="GO:0006351">
    <property type="term" value="P:DNA-templated transcription"/>
    <property type="evidence" value="ECO:0007669"/>
    <property type="project" value="InterPro"/>
</dbReference>
<organism evidence="6 7">
    <name type="scientific">Aspergillus brasiliensis</name>
    <dbReference type="NCBI Taxonomy" id="319629"/>
    <lineage>
        <taxon>Eukaryota</taxon>
        <taxon>Fungi</taxon>
        <taxon>Dikarya</taxon>
        <taxon>Ascomycota</taxon>
        <taxon>Pezizomycotina</taxon>
        <taxon>Eurotiomycetes</taxon>
        <taxon>Eurotiomycetidae</taxon>
        <taxon>Eurotiales</taxon>
        <taxon>Aspergillaceae</taxon>
        <taxon>Aspergillus</taxon>
        <taxon>Aspergillus subgen. Circumdati</taxon>
    </lineage>
</organism>
<feature type="domain" description="Xylanolytic transcriptional activator regulatory" evidence="5">
    <location>
        <begin position="338"/>
        <end position="412"/>
    </location>
</feature>
<accession>A0A9W6DU18</accession>
<dbReference type="EMBL" id="BROQ01000269">
    <property type="protein sequence ID" value="GKZ27740.1"/>
    <property type="molecule type" value="Genomic_DNA"/>
</dbReference>
<reference evidence="6" key="1">
    <citation type="submission" date="2022-07" db="EMBL/GenBank/DDBJ databases">
        <title>Taxonomy of Aspergillus series Nigri: significant species reduction supported by multi-species coalescent approaches.</title>
        <authorList>
            <person name="Bian C."/>
            <person name="Kusuya Y."/>
            <person name="Sklenar F."/>
            <person name="D'hooge E."/>
            <person name="Yaguchi T."/>
            <person name="Takahashi H."/>
            <person name="Hubka V."/>
        </authorList>
    </citation>
    <scope>NUCLEOTIDE SEQUENCE</scope>
    <source>
        <strain evidence="6">CBS 733.88</strain>
    </source>
</reference>
<evidence type="ECO:0000256" key="1">
    <source>
        <dbReference type="ARBA" id="ARBA00023015"/>
    </source>
</evidence>
<dbReference type="PANTHER" id="PTHR46910">
    <property type="entry name" value="TRANSCRIPTION FACTOR PDR1"/>
    <property type="match status" value="1"/>
</dbReference>
<feature type="region of interest" description="Disordered" evidence="4">
    <location>
        <begin position="61"/>
        <end position="91"/>
    </location>
</feature>
<dbReference type="PANTHER" id="PTHR46910:SF25">
    <property type="entry name" value="ABC-TRANSPORTER-REGULATING TRANSCRIPTION FACTOR"/>
    <property type="match status" value="1"/>
</dbReference>